<feature type="compositionally biased region" description="Basic and acidic residues" evidence="1">
    <location>
        <begin position="266"/>
        <end position="280"/>
    </location>
</feature>
<protein>
    <submittedName>
        <fullName evidence="3">Uncharacterized protein</fullName>
    </submittedName>
</protein>
<keyword evidence="2" id="KW-0472">Membrane</keyword>
<accession>A0A6A6ZK52</accession>
<feature type="transmembrane region" description="Helical" evidence="2">
    <location>
        <begin position="178"/>
        <end position="204"/>
    </location>
</feature>
<dbReference type="Proteomes" id="UP000799424">
    <property type="component" value="Unassembled WGS sequence"/>
</dbReference>
<gene>
    <name evidence="3" type="ORF">CC86DRAFT_459658</name>
</gene>
<evidence type="ECO:0000256" key="2">
    <source>
        <dbReference type="SAM" id="Phobius"/>
    </source>
</evidence>
<dbReference type="OrthoDB" id="3766411at2759"/>
<feature type="region of interest" description="Disordered" evidence="1">
    <location>
        <begin position="260"/>
        <end position="280"/>
    </location>
</feature>
<dbReference type="AlphaFoldDB" id="A0A6A6ZK52"/>
<feature type="transmembrane region" description="Helical" evidence="2">
    <location>
        <begin position="85"/>
        <end position="104"/>
    </location>
</feature>
<evidence type="ECO:0000313" key="4">
    <source>
        <dbReference type="Proteomes" id="UP000799424"/>
    </source>
</evidence>
<feature type="transmembrane region" description="Helical" evidence="2">
    <location>
        <begin position="135"/>
        <end position="157"/>
    </location>
</feature>
<name>A0A6A6ZK52_9PLEO</name>
<reference evidence="3" key="1">
    <citation type="journal article" date="2020" name="Stud. Mycol.">
        <title>101 Dothideomycetes genomes: a test case for predicting lifestyles and emergence of pathogens.</title>
        <authorList>
            <person name="Haridas S."/>
            <person name="Albert R."/>
            <person name="Binder M."/>
            <person name="Bloem J."/>
            <person name="Labutti K."/>
            <person name="Salamov A."/>
            <person name="Andreopoulos B."/>
            <person name="Baker S."/>
            <person name="Barry K."/>
            <person name="Bills G."/>
            <person name="Bluhm B."/>
            <person name="Cannon C."/>
            <person name="Castanera R."/>
            <person name="Culley D."/>
            <person name="Daum C."/>
            <person name="Ezra D."/>
            <person name="Gonzalez J."/>
            <person name="Henrissat B."/>
            <person name="Kuo A."/>
            <person name="Liang C."/>
            <person name="Lipzen A."/>
            <person name="Lutzoni F."/>
            <person name="Magnuson J."/>
            <person name="Mondo S."/>
            <person name="Nolan M."/>
            <person name="Ohm R."/>
            <person name="Pangilinan J."/>
            <person name="Park H.-J."/>
            <person name="Ramirez L."/>
            <person name="Alfaro M."/>
            <person name="Sun H."/>
            <person name="Tritt A."/>
            <person name="Yoshinaga Y."/>
            <person name="Zwiers L.-H."/>
            <person name="Turgeon B."/>
            <person name="Goodwin S."/>
            <person name="Spatafora J."/>
            <person name="Crous P."/>
            <person name="Grigoriev I."/>
        </authorList>
    </citation>
    <scope>NUCLEOTIDE SEQUENCE</scope>
    <source>
        <strain evidence="3">CBS 113818</strain>
    </source>
</reference>
<keyword evidence="2" id="KW-1133">Transmembrane helix</keyword>
<evidence type="ECO:0000313" key="3">
    <source>
        <dbReference type="EMBL" id="KAF2820714.1"/>
    </source>
</evidence>
<sequence length="280" mass="30316">MCADLGRHLEGDTSVVRRTGPFARWRYKCRKPRSTASASFYQLPNQYSLQSLFVDHNLETKIVKANVIVGMSFGHKKLWQLSHSLSIFFAVLLFTAGFLCVLLWTNDIVHTETSAGGPATNTFTQFSPAVSTFSITYNVAIFGTAWNAIFYVTLLVLERDSLPLSTPRLRYEVEKAAVVVAVAGNAIYSVACIALMATLARLAADASSIPKDPDSLASVKVASSATDRRAGQGMTAAIAGLAAAAAIWACVMDVLQEQNSPHRRAIKEEPQRDGAADKQA</sequence>
<proteinExistence type="predicted"/>
<organism evidence="3 4">
    <name type="scientific">Ophiobolus disseminans</name>
    <dbReference type="NCBI Taxonomy" id="1469910"/>
    <lineage>
        <taxon>Eukaryota</taxon>
        <taxon>Fungi</taxon>
        <taxon>Dikarya</taxon>
        <taxon>Ascomycota</taxon>
        <taxon>Pezizomycotina</taxon>
        <taxon>Dothideomycetes</taxon>
        <taxon>Pleosporomycetidae</taxon>
        <taxon>Pleosporales</taxon>
        <taxon>Pleosporineae</taxon>
        <taxon>Phaeosphaeriaceae</taxon>
        <taxon>Ophiobolus</taxon>
    </lineage>
</organism>
<evidence type="ECO:0000256" key="1">
    <source>
        <dbReference type="SAM" id="MobiDB-lite"/>
    </source>
</evidence>
<keyword evidence="2" id="KW-0812">Transmembrane</keyword>
<dbReference type="EMBL" id="MU006240">
    <property type="protein sequence ID" value="KAF2820714.1"/>
    <property type="molecule type" value="Genomic_DNA"/>
</dbReference>
<keyword evidence="4" id="KW-1185">Reference proteome</keyword>
<feature type="transmembrane region" description="Helical" evidence="2">
    <location>
        <begin position="234"/>
        <end position="255"/>
    </location>
</feature>